<keyword evidence="9" id="KW-1185">Reference proteome</keyword>
<name>A0A5N5TAA5_9CRUS</name>
<keyword evidence="6 7" id="KW-0472">Membrane</keyword>
<keyword evidence="4 7" id="KW-0812">Transmembrane</keyword>
<dbReference type="GO" id="GO:0005337">
    <property type="term" value="F:nucleoside transmembrane transporter activity"/>
    <property type="evidence" value="ECO:0007669"/>
    <property type="project" value="InterPro"/>
</dbReference>
<accession>A0A5N5TAA5</accession>
<feature type="transmembrane region" description="Helical" evidence="7">
    <location>
        <begin position="45"/>
        <end position="67"/>
    </location>
</feature>
<evidence type="ECO:0000256" key="2">
    <source>
        <dbReference type="ARBA" id="ARBA00007965"/>
    </source>
</evidence>
<dbReference type="Pfam" id="PF01733">
    <property type="entry name" value="Nucleoside_tran"/>
    <property type="match status" value="1"/>
</dbReference>
<dbReference type="Proteomes" id="UP000326759">
    <property type="component" value="Unassembled WGS sequence"/>
</dbReference>
<proteinExistence type="inferred from homology"/>
<evidence type="ECO:0000313" key="8">
    <source>
        <dbReference type="EMBL" id="KAB7503109.1"/>
    </source>
</evidence>
<dbReference type="SUPFAM" id="SSF103473">
    <property type="entry name" value="MFS general substrate transporter"/>
    <property type="match status" value="1"/>
</dbReference>
<evidence type="ECO:0000256" key="5">
    <source>
        <dbReference type="ARBA" id="ARBA00022989"/>
    </source>
</evidence>
<organism evidence="8 9">
    <name type="scientific">Armadillidium nasatum</name>
    <dbReference type="NCBI Taxonomy" id="96803"/>
    <lineage>
        <taxon>Eukaryota</taxon>
        <taxon>Metazoa</taxon>
        <taxon>Ecdysozoa</taxon>
        <taxon>Arthropoda</taxon>
        <taxon>Crustacea</taxon>
        <taxon>Multicrustacea</taxon>
        <taxon>Malacostraca</taxon>
        <taxon>Eumalacostraca</taxon>
        <taxon>Peracarida</taxon>
        <taxon>Isopoda</taxon>
        <taxon>Oniscidea</taxon>
        <taxon>Crinocheta</taxon>
        <taxon>Armadillidiidae</taxon>
        <taxon>Armadillidium</taxon>
    </lineage>
</organism>
<evidence type="ECO:0000256" key="7">
    <source>
        <dbReference type="SAM" id="Phobius"/>
    </source>
</evidence>
<comment type="subcellular location">
    <subcellularLocation>
        <location evidence="1">Membrane</location>
        <topology evidence="1">Multi-pass membrane protein</topology>
    </subcellularLocation>
</comment>
<protein>
    <submittedName>
        <fullName evidence="8">Equilibrative nucleotide transporter 8</fullName>
    </submittedName>
</protein>
<dbReference type="PANTHER" id="PTHR10332">
    <property type="entry name" value="EQUILIBRATIVE NUCLEOSIDE TRANSPORTER"/>
    <property type="match status" value="1"/>
</dbReference>
<dbReference type="InterPro" id="IPR036259">
    <property type="entry name" value="MFS_trans_sf"/>
</dbReference>
<evidence type="ECO:0000256" key="6">
    <source>
        <dbReference type="ARBA" id="ARBA00023136"/>
    </source>
</evidence>
<dbReference type="AlphaFoldDB" id="A0A5N5TAA5"/>
<evidence type="ECO:0000256" key="4">
    <source>
        <dbReference type="ARBA" id="ARBA00022692"/>
    </source>
</evidence>
<feature type="transmembrane region" description="Helical" evidence="7">
    <location>
        <begin position="79"/>
        <end position="104"/>
    </location>
</feature>
<dbReference type="EMBL" id="SEYY01005861">
    <property type="protein sequence ID" value="KAB7503109.1"/>
    <property type="molecule type" value="Genomic_DNA"/>
</dbReference>
<keyword evidence="3" id="KW-0813">Transport</keyword>
<dbReference type="Gene3D" id="1.20.1250.20">
    <property type="entry name" value="MFS general substrate transporter like domains"/>
    <property type="match status" value="1"/>
</dbReference>
<reference evidence="8 9" key="1">
    <citation type="journal article" date="2019" name="PLoS Biol.">
        <title>Sex chromosomes control vertical transmission of feminizing Wolbachia symbionts in an isopod.</title>
        <authorList>
            <person name="Becking T."/>
            <person name="Chebbi M.A."/>
            <person name="Giraud I."/>
            <person name="Moumen B."/>
            <person name="Laverre T."/>
            <person name="Caubet Y."/>
            <person name="Peccoud J."/>
            <person name="Gilbert C."/>
            <person name="Cordaux R."/>
        </authorList>
    </citation>
    <scope>NUCLEOTIDE SEQUENCE [LARGE SCALE GENOMIC DNA]</scope>
    <source>
        <strain evidence="8">ANa2</strain>
        <tissue evidence="8">Whole body excluding digestive tract and cuticle</tissue>
    </source>
</reference>
<evidence type="ECO:0000313" key="9">
    <source>
        <dbReference type="Proteomes" id="UP000326759"/>
    </source>
</evidence>
<comment type="caution">
    <text evidence="8">The sequence shown here is derived from an EMBL/GenBank/DDBJ whole genome shotgun (WGS) entry which is preliminary data.</text>
</comment>
<feature type="transmembrane region" description="Helical" evidence="7">
    <location>
        <begin position="7"/>
        <end position="25"/>
    </location>
</feature>
<dbReference type="OrthoDB" id="6370660at2759"/>
<dbReference type="GO" id="GO:0005886">
    <property type="term" value="C:plasma membrane"/>
    <property type="evidence" value="ECO:0007669"/>
    <property type="project" value="TreeGrafter"/>
</dbReference>
<sequence>MNPRRGSCFLFAISILRIAFIPLFLLCNHNPDSYLPSIFKHDAWYITFMSAFGFSNGYAFALLMMYAPRIVPESEGEKVGCMMAAMIGLGLLIGSLLSFAFALIT</sequence>
<keyword evidence="5 7" id="KW-1133">Transmembrane helix</keyword>
<gene>
    <name evidence="8" type="primary">ETN8</name>
    <name evidence="8" type="ORF">Anas_05322</name>
</gene>
<dbReference type="InterPro" id="IPR002259">
    <property type="entry name" value="Eqnu_transpt"/>
</dbReference>
<evidence type="ECO:0000256" key="1">
    <source>
        <dbReference type="ARBA" id="ARBA00004141"/>
    </source>
</evidence>
<dbReference type="PRINTS" id="PR01130">
    <property type="entry name" value="DERENTRNSPRT"/>
</dbReference>
<evidence type="ECO:0000256" key="3">
    <source>
        <dbReference type="ARBA" id="ARBA00022448"/>
    </source>
</evidence>
<comment type="similarity">
    <text evidence="2">Belongs to the SLC29A/ENT transporter (TC 2.A.57) family.</text>
</comment>
<dbReference type="PANTHER" id="PTHR10332:SF88">
    <property type="entry name" value="EQUILIBRATIVE NUCLEOSIDE TRANSPORTER 1, ISOFORM A"/>
    <property type="match status" value="1"/>
</dbReference>